<organism evidence="1">
    <name type="scientific">Pseudomonas fluorescens (strain SBW25)</name>
    <dbReference type="NCBI Taxonomy" id="216595"/>
    <lineage>
        <taxon>Bacteria</taxon>
        <taxon>Pseudomonadati</taxon>
        <taxon>Pseudomonadota</taxon>
        <taxon>Gammaproteobacteria</taxon>
        <taxon>Pseudomonadales</taxon>
        <taxon>Pseudomonadaceae</taxon>
        <taxon>Pseudomonas</taxon>
    </lineage>
</organism>
<keyword evidence="1" id="KW-0614">Plasmid</keyword>
<reference evidence="1" key="1">
    <citation type="submission" date="2014-12" db="EMBL/GenBank/DDBJ databases">
        <authorList>
            <person name="Hall J."/>
        </authorList>
    </citation>
    <scope>NUCLEOTIDE SEQUENCE [LARGE SCALE GENOMIC DNA]</scope>
    <source>
        <strain evidence="1">SBW25</strain>
        <plasmid evidence="1">pQBR57</plasmid>
    </source>
</reference>
<proteinExistence type="predicted"/>
<reference evidence="1" key="2">
    <citation type="submission" date="2015-06" db="EMBL/GenBank/DDBJ databases">
        <title>Environmentally co-occuring mercury resistance plasmids are genetically and phenotypically diverse and confer variable context-dependent fitness effects.</title>
        <authorList>
            <person name="Hall J.P.J."/>
            <person name="Harrison E."/>
            <person name="Lilley A.K."/>
            <person name="Paterson S."/>
            <person name="Spiers A.J."/>
            <person name="Brockhurst M.A."/>
        </authorList>
    </citation>
    <scope>NUCLEOTIDE SEQUENCE [LARGE SCALE GENOMIC DNA]</scope>
    <source>
        <strain evidence="1">SBW25</strain>
        <plasmid evidence="1">pQBR57</plasmid>
    </source>
</reference>
<gene>
    <name evidence="1" type="ORF">PQBR57_0389</name>
</gene>
<accession>A0A0G4E5U6</accession>
<dbReference type="AlphaFoldDB" id="A0A0G4E5U6"/>
<sequence length="141" mass="15574">MSHAEIQLTLFPSSPELNDMPETIELMRPHKFAHGDTVELPLVSIELVPYENRWMWQSNLNSHNGSSQGAKALPKWNRFAATKGEALLAGVLDVQAFMHRATALEQVRILDWLQDQVSRAAAQALSNRIGSGRIGSAVTVS</sequence>
<dbReference type="RefSeq" id="WP_192963499.1">
    <property type="nucleotide sequence ID" value="NZ_LN713926.1"/>
</dbReference>
<protein>
    <submittedName>
        <fullName evidence="1">Uncharacterized protein</fullName>
    </submittedName>
</protein>
<geneLocation type="plasmid" evidence="1">
    <name>pQBR57</name>
</geneLocation>
<dbReference type="EMBL" id="LN713926">
    <property type="protein sequence ID" value="CEK42342.1"/>
    <property type="molecule type" value="Genomic_DNA"/>
</dbReference>
<name>A0A0G4E5U6_PSEFS</name>
<evidence type="ECO:0000313" key="1">
    <source>
        <dbReference type="EMBL" id="CEK42342.1"/>
    </source>
</evidence>